<proteinExistence type="predicted"/>
<dbReference type="EMBL" id="BJFL01000061">
    <property type="protein sequence ID" value="GDY33837.1"/>
    <property type="molecule type" value="Genomic_DNA"/>
</dbReference>
<reference evidence="2" key="1">
    <citation type="submission" date="2019-04" db="EMBL/GenBank/DDBJ databases">
        <title>Draft genome sequence of Pseudonocardiaceae bacterium SL3-2-4.</title>
        <authorList>
            <person name="Ningsih F."/>
            <person name="Yokota A."/>
            <person name="Sakai Y."/>
            <person name="Nanatani K."/>
            <person name="Yabe S."/>
            <person name="Oetari A."/>
            <person name="Sjamsuridzal W."/>
        </authorList>
    </citation>
    <scope>NUCLEOTIDE SEQUENCE [LARGE SCALE GENOMIC DNA]</scope>
    <source>
        <strain evidence="2">SL3-2-4</strain>
    </source>
</reference>
<keyword evidence="2" id="KW-1185">Reference proteome</keyword>
<comment type="caution">
    <text evidence="1">The sequence shown here is derived from an EMBL/GenBank/DDBJ whole genome shotgun (WGS) entry which is preliminary data.</text>
</comment>
<dbReference type="AlphaFoldDB" id="A0A4D4JIX0"/>
<name>A0A4D4JIX0_9PSEU</name>
<organism evidence="1 2">
    <name type="scientific">Gandjariella thermophila</name>
    <dbReference type="NCBI Taxonomy" id="1931992"/>
    <lineage>
        <taxon>Bacteria</taxon>
        <taxon>Bacillati</taxon>
        <taxon>Actinomycetota</taxon>
        <taxon>Actinomycetes</taxon>
        <taxon>Pseudonocardiales</taxon>
        <taxon>Pseudonocardiaceae</taxon>
        <taxon>Gandjariella</taxon>
    </lineage>
</organism>
<dbReference type="Proteomes" id="UP000298860">
    <property type="component" value="Unassembled WGS sequence"/>
</dbReference>
<sequence length="160" mass="18135">MARRATAFRGDGSECPVTVEIACAGEVYQAGAALDGGPHIVRQERSVWGAFKAVRVELEHHGWFLALAGARLDCFPVGIERSPGMTAVMRFMSLETGEWYGIHGAEWFGLFEEAPRDLIGTAAEQESKYQRWDEWCTDVLRRAALERRRQWLEKHSRPQK</sequence>
<gene>
    <name evidence="1" type="ORF">GTS_54700</name>
</gene>
<evidence type="ECO:0000313" key="1">
    <source>
        <dbReference type="EMBL" id="GDY33837.1"/>
    </source>
</evidence>
<protein>
    <submittedName>
        <fullName evidence="1">Uncharacterized protein</fullName>
    </submittedName>
</protein>
<accession>A0A4D4JIX0</accession>
<evidence type="ECO:0000313" key="2">
    <source>
        <dbReference type="Proteomes" id="UP000298860"/>
    </source>
</evidence>